<evidence type="ECO:0000256" key="5">
    <source>
        <dbReference type="ARBA" id="ARBA00022833"/>
    </source>
</evidence>
<protein>
    <submittedName>
        <fullName evidence="11">Uncharacterized protein, isoform C</fullName>
    </submittedName>
</protein>
<dbReference type="PANTHER" id="PTHR24399:SF70">
    <property type="entry name" value="C2H2-TYPE DOMAIN-CONTAINING PROTEIN"/>
    <property type="match status" value="1"/>
</dbReference>
<dbReference type="FunFam" id="3.30.160.60:FF:001498">
    <property type="entry name" value="Zinc finger protein 404"/>
    <property type="match status" value="1"/>
</dbReference>
<name>B4M1Z2_DROVI</name>
<dbReference type="PROSITE" id="PS00028">
    <property type="entry name" value="ZINC_FINGER_C2H2_1"/>
    <property type="match status" value="7"/>
</dbReference>
<dbReference type="PROSITE" id="PS50157">
    <property type="entry name" value="ZINC_FINGER_C2H2_2"/>
    <property type="match status" value="6"/>
</dbReference>
<evidence type="ECO:0000256" key="3">
    <source>
        <dbReference type="ARBA" id="ARBA00022737"/>
    </source>
</evidence>
<keyword evidence="12" id="KW-1185">Reference proteome</keyword>
<keyword evidence="4 9" id="KW-0863">Zinc-finger</keyword>
<feature type="domain" description="C2H2-type" evidence="10">
    <location>
        <begin position="239"/>
        <end position="266"/>
    </location>
</feature>
<evidence type="ECO:0000256" key="4">
    <source>
        <dbReference type="ARBA" id="ARBA00022771"/>
    </source>
</evidence>
<proteinExistence type="predicted"/>
<organism evidence="11 12">
    <name type="scientific">Drosophila virilis</name>
    <name type="common">Fruit fly</name>
    <dbReference type="NCBI Taxonomy" id="7244"/>
    <lineage>
        <taxon>Eukaryota</taxon>
        <taxon>Metazoa</taxon>
        <taxon>Ecdysozoa</taxon>
        <taxon>Arthropoda</taxon>
        <taxon>Hexapoda</taxon>
        <taxon>Insecta</taxon>
        <taxon>Pterygota</taxon>
        <taxon>Neoptera</taxon>
        <taxon>Endopterygota</taxon>
        <taxon>Diptera</taxon>
        <taxon>Brachycera</taxon>
        <taxon>Muscomorpha</taxon>
        <taxon>Ephydroidea</taxon>
        <taxon>Drosophilidae</taxon>
        <taxon>Drosophila</taxon>
    </lineage>
</organism>
<dbReference type="HOGENOM" id="CLU_002678_2_1_1"/>
<dbReference type="Pfam" id="PF00096">
    <property type="entry name" value="zf-C2H2"/>
    <property type="match status" value="5"/>
</dbReference>
<dbReference type="SUPFAM" id="SSF57667">
    <property type="entry name" value="beta-beta-alpha zinc fingers"/>
    <property type="match status" value="4"/>
</dbReference>
<dbReference type="FunFam" id="3.30.160.60:FF:001102">
    <property type="entry name" value="Transcription factor IIIA"/>
    <property type="match status" value="1"/>
</dbReference>
<dbReference type="AlphaFoldDB" id="B4M1Z2"/>
<reference evidence="11 12" key="1">
    <citation type="journal article" date="2007" name="Nature">
        <title>Evolution of genes and genomes on the Drosophila phylogeny.</title>
        <authorList>
            <consortium name="Drosophila 12 Genomes Consortium"/>
            <person name="Clark A.G."/>
            <person name="Eisen M.B."/>
            <person name="Smith D.R."/>
            <person name="Bergman C.M."/>
            <person name="Oliver B."/>
            <person name="Markow T.A."/>
            <person name="Kaufman T.C."/>
            <person name="Kellis M."/>
            <person name="Gelbart W."/>
            <person name="Iyer V.N."/>
            <person name="Pollard D.A."/>
            <person name="Sackton T.B."/>
            <person name="Larracuente A.M."/>
            <person name="Singh N.D."/>
            <person name="Abad J.P."/>
            <person name="Abt D.N."/>
            <person name="Adryan B."/>
            <person name="Aguade M."/>
            <person name="Akashi H."/>
            <person name="Anderson W.W."/>
            <person name="Aquadro C.F."/>
            <person name="Ardell D.H."/>
            <person name="Arguello R."/>
            <person name="Artieri C.G."/>
            <person name="Barbash D.A."/>
            <person name="Barker D."/>
            <person name="Barsanti P."/>
            <person name="Batterham P."/>
            <person name="Batzoglou S."/>
            <person name="Begun D."/>
            <person name="Bhutkar A."/>
            <person name="Blanco E."/>
            <person name="Bosak S.A."/>
            <person name="Bradley R.K."/>
            <person name="Brand A.D."/>
            <person name="Brent M.R."/>
            <person name="Brooks A.N."/>
            <person name="Brown R.H."/>
            <person name="Butlin R.K."/>
            <person name="Caggese C."/>
            <person name="Calvi B.R."/>
            <person name="Bernardo de Carvalho A."/>
            <person name="Caspi A."/>
            <person name="Castrezana S."/>
            <person name="Celniker S.E."/>
            <person name="Chang J.L."/>
            <person name="Chapple C."/>
            <person name="Chatterji S."/>
            <person name="Chinwalla A."/>
            <person name="Civetta A."/>
            <person name="Clifton S.W."/>
            <person name="Comeron J.M."/>
            <person name="Costello J.C."/>
            <person name="Coyne J.A."/>
            <person name="Daub J."/>
            <person name="David R.G."/>
            <person name="Delcher A.L."/>
            <person name="Delehaunty K."/>
            <person name="Do C.B."/>
            <person name="Ebling H."/>
            <person name="Edwards K."/>
            <person name="Eickbush T."/>
            <person name="Evans J.D."/>
            <person name="Filipski A."/>
            <person name="Findeiss S."/>
            <person name="Freyhult E."/>
            <person name="Fulton L."/>
            <person name="Fulton R."/>
            <person name="Garcia A.C."/>
            <person name="Gardiner A."/>
            <person name="Garfield D.A."/>
            <person name="Garvin B.E."/>
            <person name="Gibson G."/>
            <person name="Gilbert D."/>
            <person name="Gnerre S."/>
            <person name="Godfrey J."/>
            <person name="Good R."/>
            <person name="Gotea V."/>
            <person name="Gravely B."/>
            <person name="Greenberg A.J."/>
            <person name="Griffiths-Jones S."/>
            <person name="Gross S."/>
            <person name="Guigo R."/>
            <person name="Gustafson E.A."/>
            <person name="Haerty W."/>
            <person name="Hahn M.W."/>
            <person name="Halligan D.L."/>
            <person name="Halpern A.L."/>
            <person name="Halter G.M."/>
            <person name="Han M.V."/>
            <person name="Heger A."/>
            <person name="Hillier L."/>
            <person name="Hinrichs A.S."/>
            <person name="Holmes I."/>
            <person name="Hoskins R.A."/>
            <person name="Hubisz M.J."/>
            <person name="Hultmark D."/>
            <person name="Huntley M.A."/>
            <person name="Jaffe D.B."/>
            <person name="Jagadeeshan S."/>
            <person name="Jeck W.R."/>
            <person name="Johnson J."/>
            <person name="Jones C.D."/>
            <person name="Jordan W.C."/>
            <person name="Karpen G.H."/>
            <person name="Kataoka E."/>
            <person name="Keightley P.D."/>
            <person name="Kheradpour P."/>
            <person name="Kirkness E.F."/>
            <person name="Koerich L.B."/>
            <person name="Kristiansen K."/>
            <person name="Kudrna D."/>
            <person name="Kulathinal R.J."/>
            <person name="Kumar S."/>
            <person name="Kwok R."/>
            <person name="Lander E."/>
            <person name="Langley C.H."/>
            <person name="Lapoint R."/>
            <person name="Lazzaro B.P."/>
            <person name="Lee S.J."/>
            <person name="Levesque L."/>
            <person name="Li R."/>
            <person name="Lin C.F."/>
            <person name="Lin M.F."/>
            <person name="Lindblad-Toh K."/>
            <person name="Llopart A."/>
            <person name="Long M."/>
            <person name="Low L."/>
            <person name="Lozovsky E."/>
            <person name="Lu J."/>
            <person name="Luo M."/>
            <person name="Machado C.A."/>
            <person name="Makalowski W."/>
            <person name="Marzo M."/>
            <person name="Matsuda M."/>
            <person name="Matzkin L."/>
            <person name="McAllister B."/>
            <person name="McBride C.S."/>
            <person name="McKernan B."/>
            <person name="McKernan K."/>
            <person name="Mendez-Lago M."/>
            <person name="Minx P."/>
            <person name="Mollenhauer M.U."/>
            <person name="Montooth K."/>
            <person name="Mount S.M."/>
            <person name="Mu X."/>
            <person name="Myers E."/>
            <person name="Negre B."/>
            <person name="Newfeld S."/>
            <person name="Nielsen R."/>
            <person name="Noor M.A."/>
            <person name="O'Grady P."/>
            <person name="Pachter L."/>
            <person name="Papaceit M."/>
            <person name="Parisi M.J."/>
            <person name="Parisi M."/>
            <person name="Parts L."/>
            <person name="Pedersen J.S."/>
            <person name="Pesole G."/>
            <person name="Phillippy A.M."/>
            <person name="Ponting C.P."/>
            <person name="Pop M."/>
            <person name="Porcelli D."/>
            <person name="Powell J.R."/>
            <person name="Prohaska S."/>
            <person name="Pruitt K."/>
            <person name="Puig M."/>
            <person name="Quesneville H."/>
            <person name="Ram K.R."/>
            <person name="Rand D."/>
            <person name="Rasmussen M.D."/>
            <person name="Reed L.K."/>
            <person name="Reenan R."/>
            <person name="Reily A."/>
            <person name="Remington K.A."/>
            <person name="Rieger T.T."/>
            <person name="Ritchie M.G."/>
            <person name="Robin C."/>
            <person name="Rogers Y.H."/>
            <person name="Rohde C."/>
            <person name="Rozas J."/>
            <person name="Rubenfield M.J."/>
            <person name="Ruiz A."/>
            <person name="Russo S."/>
            <person name="Salzberg S.L."/>
            <person name="Sanchez-Gracia A."/>
            <person name="Saranga D.J."/>
            <person name="Sato H."/>
            <person name="Schaeffer S.W."/>
            <person name="Schatz M.C."/>
            <person name="Schlenke T."/>
            <person name="Schwartz R."/>
            <person name="Segarra C."/>
            <person name="Singh R.S."/>
            <person name="Sirot L."/>
            <person name="Sirota M."/>
            <person name="Sisneros N.B."/>
            <person name="Smith C.D."/>
            <person name="Smith T.F."/>
            <person name="Spieth J."/>
            <person name="Stage D.E."/>
            <person name="Stark A."/>
            <person name="Stephan W."/>
            <person name="Strausberg R.L."/>
            <person name="Strempel S."/>
            <person name="Sturgill D."/>
            <person name="Sutton G."/>
            <person name="Sutton G.G."/>
            <person name="Tao W."/>
            <person name="Teichmann S."/>
            <person name="Tobari Y.N."/>
            <person name="Tomimura Y."/>
            <person name="Tsolas J.M."/>
            <person name="Valente V.L."/>
            <person name="Venter E."/>
            <person name="Venter J.C."/>
            <person name="Vicario S."/>
            <person name="Vieira F.G."/>
            <person name="Vilella A.J."/>
            <person name="Villasante A."/>
            <person name="Walenz B."/>
            <person name="Wang J."/>
            <person name="Wasserman M."/>
            <person name="Watts T."/>
            <person name="Wilson D."/>
            <person name="Wilson R.K."/>
            <person name="Wing R.A."/>
            <person name="Wolfner M.F."/>
            <person name="Wong A."/>
            <person name="Wong G.K."/>
            <person name="Wu C.I."/>
            <person name="Wu G."/>
            <person name="Yamamoto D."/>
            <person name="Yang H.P."/>
            <person name="Yang S.P."/>
            <person name="Yorke J.A."/>
            <person name="Yoshida K."/>
            <person name="Zdobnov E."/>
            <person name="Zhang P."/>
            <person name="Zhang Y."/>
            <person name="Zimin A.V."/>
            <person name="Baldwin J."/>
            <person name="Abdouelleil A."/>
            <person name="Abdulkadir J."/>
            <person name="Abebe A."/>
            <person name="Abera B."/>
            <person name="Abreu J."/>
            <person name="Acer S.C."/>
            <person name="Aftuck L."/>
            <person name="Alexander A."/>
            <person name="An P."/>
            <person name="Anderson E."/>
            <person name="Anderson S."/>
            <person name="Arachi H."/>
            <person name="Azer M."/>
            <person name="Bachantsang P."/>
            <person name="Barry A."/>
            <person name="Bayul T."/>
            <person name="Berlin A."/>
            <person name="Bessette D."/>
            <person name="Bloom T."/>
            <person name="Blye J."/>
            <person name="Boguslavskiy L."/>
            <person name="Bonnet C."/>
            <person name="Boukhgalter B."/>
            <person name="Bourzgui I."/>
            <person name="Brown A."/>
            <person name="Cahill P."/>
            <person name="Channer S."/>
            <person name="Cheshatsang Y."/>
            <person name="Chuda L."/>
            <person name="Citroen M."/>
            <person name="Collymore A."/>
            <person name="Cooke P."/>
            <person name="Costello M."/>
            <person name="D'Aco K."/>
            <person name="Daza R."/>
            <person name="De Haan G."/>
            <person name="DeGray S."/>
            <person name="DeMaso C."/>
            <person name="Dhargay N."/>
            <person name="Dooley K."/>
            <person name="Dooley E."/>
            <person name="Doricent M."/>
            <person name="Dorje P."/>
            <person name="Dorjee K."/>
            <person name="Dupes A."/>
            <person name="Elong R."/>
            <person name="Falk J."/>
            <person name="Farina A."/>
            <person name="Faro S."/>
            <person name="Ferguson D."/>
            <person name="Fisher S."/>
            <person name="Foley C.D."/>
            <person name="Franke A."/>
            <person name="Friedrich D."/>
            <person name="Gadbois L."/>
            <person name="Gearin G."/>
            <person name="Gearin C.R."/>
            <person name="Giannoukos G."/>
            <person name="Goode T."/>
            <person name="Graham J."/>
            <person name="Grandbois E."/>
            <person name="Grewal S."/>
            <person name="Gyaltsen K."/>
            <person name="Hafez N."/>
            <person name="Hagos B."/>
            <person name="Hall J."/>
            <person name="Henson C."/>
            <person name="Hollinger A."/>
            <person name="Honan T."/>
            <person name="Huard M.D."/>
            <person name="Hughes L."/>
            <person name="Hurhula B."/>
            <person name="Husby M.E."/>
            <person name="Kamat A."/>
            <person name="Kanga B."/>
            <person name="Kashin S."/>
            <person name="Khazanovich D."/>
            <person name="Kisner P."/>
            <person name="Lance K."/>
            <person name="Lara M."/>
            <person name="Lee W."/>
            <person name="Lennon N."/>
            <person name="Letendre F."/>
            <person name="LeVine R."/>
            <person name="Lipovsky A."/>
            <person name="Liu X."/>
            <person name="Liu J."/>
            <person name="Liu S."/>
            <person name="Lokyitsang T."/>
            <person name="Lokyitsang Y."/>
            <person name="Lubonja R."/>
            <person name="Lui A."/>
            <person name="MacDonald P."/>
            <person name="Magnisalis V."/>
            <person name="Maru K."/>
            <person name="Matthews C."/>
            <person name="McCusker W."/>
            <person name="McDonough S."/>
            <person name="Mehta T."/>
            <person name="Meldrim J."/>
            <person name="Meneus L."/>
            <person name="Mihai O."/>
            <person name="Mihalev A."/>
            <person name="Mihova T."/>
            <person name="Mittelman R."/>
            <person name="Mlenga V."/>
            <person name="Montmayeur A."/>
            <person name="Mulrain L."/>
            <person name="Navidi A."/>
            <person name="Naylor J."/>
            <person name="Negash T."/>
            <person name="Nguyen T."/>
            <person name="Nguyen N."/>
            <person name="Nicol R."/>
            <person name="Norbu C."/>
            <person name="Norbu N."/>
            <person name="Novod N."/>
            <person name="O'Neill B."/>
            <person name="Osman S."/>
            <person name="Markiewicz E."/>
            <person name="Oyono O.L."/>
            <person name="Patti C."/>
            <person name="Phunkhang P."/>
            <person name="Pierre F."/>
            <person name="Priest M."/>
            <person name="Raghuraman S."/>
            <person name="Rege F."/>
            <person name="Reyes R."/>
            <person name="Rise C."/>
            <person name="Rogov P."/>
            <person name="Ross K."/>
            <person name="Ryan E."/>
            <person name="Settipalli S."/>
            <person name="Shea T."/>
            <person name="Sherpa N."/>
            <person name="Shi L."/>
            <person name="Shih D."/>
            <person name="Sparrow T."/>
            <person name="Spaulding J."/>
            <person name="Stalker J."/>
            <person name="Stange-Thomann N."/>
            <person name="Stavropoulos S."/>
            <person name="Stone C."/>
            <person name="Strader C."/>
            <person name="Tesfaye S."/>
            <person name="Thomson T."/>
            <person name="Thoulutsang Y."/>
            <person name="Thoulutsang D."/>
            <person name="Topham K."/>
            <person name="Topping I."/>
            <person name="Tsamla T."/>
            <person name="Vassiliev H."/>
            <person name="Vo A."/>
            <person name="Wangchuk T."/>
            <person name="Wangdi T."/>
            <person name="Weiand M."/>
            <person name="Wilkinson J."/>
            <person name="Wilson A."/>
            <person name="Yadav S."/>
            <person name="Young G."/>
            <person name="Yu Q."/>
            <person name="Zembek L."/>
            <person name="Zhong D."/>
            <person name="Zimmer A."/>
            <person name="Zwirko Z."/>
            <person name="Jaffe D.B."/>
            <person name="Alvarez P."/>
            <person name="Brockman W."/>
            <person name="Butler J."/>
            <person name="Chin C."/>
            <person name="Gnerre S."/>
            <person name="Grabherr M."/>
            <person name="Kleber M."/>
            <person name="Mauceli E."/>
            <person name="MacCallum I."/>
        </authorList>
    </citation>
    <scope>NUCLEOTIDE SEQUENCE [LARGE SCALE GENOMIC DNA]</scope>
    <source>
        <strain evidence="12">Tucson 15010-1051.87</strain>
    </source>
</reference>
<feature type="domain" description="C2H2-type" evidence="10">
    <location>
        <begin position="147"/>
        <end position="174"/>
    </location>
</feature>
<dbReference type="Gene3D" id="3.30.160.60">
    <property type="entry name" value="Classic Zinc Finger"/>
    <property type="match status" value="7"/>
</dbReference>
<dbReference type="GO" id="GO:0001227">
    <property type="term" value="F:DNA-binding transcription repressor activity, RNA polymerase II-specific"/>
    <property type="evidence" value="ECO:0007669"/>
    <property type="project" value="TreeGrafter"/>
</dbReference>
<evidence type="ECO:0000256" key="9">
    <source>
        <dbReference type="PROSITE-ProRule" id="PRU00042"/>
    </source>
</evidence>
<evidence type="ECO:0000256" key="2">
    <source>
        <dbReference type="ARBA" id="ARBA00022723"/>
    </source>
</evidence>
<keyword evidence="8" id="KW-0539">Nucleus</keyword>
<dbReference type="GO" id="GO:0005654">
    <property type="term" value="C:nucleoplasm"/>
    <property type="evidence" value="ECO:0007669"/>
    <property type="project" value="TreeGrafter"/>
</dbReference>
<evidence type="ECO:0000313" key="11">
    <source>
        <dbReference type="EMBL" id="EDW65696.2"/>
    </source>
</evidence>
<dbReference type="GO" id="GO:0008270">
    <property type="term" value="F:zinc ion binding"/>
    <property type="evidence" value="ECO:0007669"/>
    <property type="project" value="UniProtKB-KW"/>
</dbReference>
<dbReference type="GO" id="GO:0000978">
    <property type="term" value="F:RNA polymerase II cis-regulatory region sequence-specific DNA binding"/>
    <property type="evidence" value="ECO:0007669"/>
    <property type="project" value="TreeGrafter"/>
</dbReference>
<dbReference type="STRING" id="7244.B4M1Z2"/>
<dbReference type="EMBL" id="CH940651">
    <property type="protein sequence ID" value="EDW65696.2"/>
    <property type="molecule type" value="Genomic_DNA"/>
</dbReference>
<evidence type="ECO:0000256" key="1">
    <source>
        <dbReference type="ARBA" id="ARBA00004123"/>
    </source>
</evidence>
<keyword evidence="6" id="KW-0805">Transcription regulation</keyword>
<keyword evidence="5" id="KW-0862">Zinc</keyword>
<dbReference type="KEGG" id="dvi:6632029"/>
<sequence length="325" mass="37137">MHQPCQPKQQFVTEQKQLDQLEPDDSYAFCLTEDVQLFEQLGDLELDNDVLLVPAAAAGLDLVQQAQKPTHLSMGKPKVKRATHTRRQAANICDLCGRSFSDAYGLRIHKMTHTNERPHVCDVCGKGFRQLNKLRIHSVTHTDQRPYECDICGKGFRFANYLAVHRRLHTGEKPYACTLASCSMSFHSIHARRMHVKLLHASVSGVDIEAEVEQDQKELDEQQEMRTGYTDTHTSSLSYTCPICGRILTDQCYLNTHLKRHYNQRDFACPQPGCGKRFFSSSELNHHQIAHTRLRPFRCALCGSCFLRKSNYKQHLKVHKAKGCD</sequence>
<gene>
    <name evidence="11" type="primary">Dvir\GJ19403</name>
    <name evidence="11" type="ORF">Dvir_GJ19403</name>
</gene>
<evidence type="ECO:0000313" key="12">
    <source>
        <dbReference type="Proteomes" id="UP000008792"/>
    </source>
</evidence>
<keyword evidence="2" id="KW-0479">Metal-binding</keyword>
<comment type="subcellular location">
    <subcellularLocation>
        <location evidence="1">Nucleus</location>
    </subcellularLocation>
</comment>
<feature type="domain" description="C2H2-type" evidence="10">
    <location>
        <begin position="297"/>
        <end position="319"/>
    </location>
</feature>
<feature type="domain" description="C2H2-type" evidence="10">
    <location>
        <begin position="91"/>
        <end position="118"/>
    </location>
</feature>
<evidence type="ECO:0000256" key="8">
    <source>
        <dbReference type="ARBA" id="ARBA00023242"/>
    </source>
</evidence>
<dbReference type="PANTHER" id="PTHR24399">
    <property type="entry name" value="ZINC FINGER AND BTB DOMAIN-CONTAINING"/>
    <property type="match status" value="1"/>
</dbReference>
<dbReference type="eggNOG" id="KOG1721">
    <property type="taxonomic scope" value="Eukaryota"/>
</dbReference>
<dbReference type="SMART" id="SM00355">
    <property type="entry name" value="ZnF_C2H2"/>
    <property type="match status" value="7"/>
</dbReference>
<dbReference type="Proteomes" id="UP000008792">
    <property type="component" value="Unassembled WGS sequence"/>
</dbReference>
<dbReference type="FunFam" id="3.30.160.60:FF:000624">
    <property type="entry name" value="zinc finger protein 697"/>
    <property type="match status" value="1"/>
</dbReference>
<evidence type="ECO:0000259" key="10">
    <source>
        <dbReference type="PROSITE" id="PS50157"/>
    </source>
</evidence>
<dbReference type="FunFam" id="3.30.160.60:FF:000096">
    <property type="entry name" value="Zinc finger and BTB domain-containing protein 18 isoform 1"/>
    <property type="match status" value="1"/>
</dbReference>
<feature type="domain" description="C2H2-type" evidence="10">
    <location>
        <begin position="267"/>
        <end position="296"/>
    </location>
</feature>
<keyword evidence="7" id="KW-0804">Transcription</keyword>
<dbReference type="InParanoid" id="B4M1Z2"/>
<dbReference type="OrthoDB" id="8112353at2759"/>
<dbReference type="InterPro" id="IPR036236">
    <property type="entry name" value="Znf_C2H2_sf"/>
</dbReference>
<dbReference type="SMR" id="B4M1Z2"/>
<evidence type="ECO:0000256" key="6">
    <source>
        <dbReference type="ARBA" id="ARBA00023015"/>
    </source>
</evidence>
<dbReference type="FunCoup" id="B4M1Z2">
    <property type="interactions" value="16"/>
</dbReference>
<feature type="domain" description="C2H2-type" evidence="10">
    <location>
        <begin position="119"/>
        <end position="146"/>
    </location>
</feature>
<evidence type="ECO:0000256" key="7">
    <source>
        <dbReference type="ARBA" id="ARBA00023163"/>
    </source>
</evidence>
<keyword evidence="3" id="KW-0677">Repeat</keyword>
<dbReference type="InterPro" id="IPR013087">
    <property type="entry name" value="Znf_C2H2_type"/>
</dbReference>
<dbReference type="FunFam" id="3.30.160.60:FF:000446">
    <property type="entry name" value="Zinc finger protein"/>
    <property type="match status" value="1"/>
</dbReference>
<accession>B4M1Z2</accession>